<dbReference type="SUPFAM" id="SSF50118">
    <property type="entry name" value="Cell growth inhibitor/plasmid maintenance toxic component"/>
    <property type="match status" value="1"/>
</dbReference>
<dbReference type="GO" id="GO:0004521">
    <property type="term" value="F:RNA endonuclease activity"/>
    <property type="evidence" value="ECO:0007669"/>
    <property type="project" value="TreeGrafter"/>
</dbReference>
<dbReference type="GO" id="GO:0003677">
    <property type="term" value="F:DNA binding"/>
    <property type="evidence" value="ECO:0007669"/>
    <property type="project" value="InterPro"/>
</dbReference>
<dbReference type="InterPro" id="IPR011067">
    <property type="entry name" value="Plasmid_toxin/cell-grow_inhib"/>
</dbReference>
<dbReference type="Pfam" id="PF02452">
    <property type="entry name" value="PemK_toxin"/>
    <property type="match status" value="1"/>
</dbReference>
<organism evidence="3 4">
    <name type="scientific">Enterocloster bolteae</name>
    <dbReference type="NCBI Taxonomy" id="208479"/>
    <lineage>
        <taxon>Bacteria</taxon>
        <taxon>Bacillati</taxon>
        <taxon>Bacillota</taxon>
        <taxon>Clostridia</taxon>
        <taxon>Lachnospirales</taxon>
        <taxon>Lachnospiraceae</taxon>
        <taxon>Enterocloster</taxon>
    </lineage>
</organism>
<sequence>MNYGDVYFADLRSVIGSEQGGVKPVLIIRDNSLDNQTVIAVPICYVDRGETEVSISMKTNKLEHLSNLYINLEQIRCLDKKRIKEKIGTLPLEILYNVKSSLLKMIESVQPE</sequence>
<gene>
    <name evidence="3" type="ORF">DW839_18355</name>
</gene>
<dbReference type="RefSeq" id="WP_002572354.1">
    <property type="nucleotide sequence ID" value="NZ_CBCSIM010000025.1"/>
</dbReference>
<dbReference type="GO" id="GO:0006402">
    <property type="term" value="P:mRNA catabolic process"/>
    <property type="evidence" value="ECO:0007669"/>
    <property type="project" value="TreeGrafter"/>
</dbReference>
<reference evidence="3 4" key="1">
    <citation type="submission" date="2018-08" db="EMBL/GenBank/DDBJ databases">
        <title>A genome reference for cultivated species of the human gut microbiota.</title>
        <authorList>
            <person name="Zou Y."/>
            <person name="Xue W."/>
            <person name="Luo G."/>
        </authorList>
    </citation>
    <scope>NUCLEOTIDE SEQUENCE [LARGE SCALE GENOMIC DNA]</scope>
    <source>
        <strain evidence="3 4">AM35-14</strain>
    </source>
</reference>
<dbReference type="InterPro" id="IPR003477">
    <property type="entry name" value="PemK-like"/>
</dbReference>
<proteinExistence type="inferred from homology"/>
<dbReference type="Gene3D" id="2.30.30.110">
    <property type="match status" value="1"/>
</dbReference>
<evidence type="ECO:0000313" key="3">
    <source>
        <dbReference type="EMBL" id="RHC54662.1"/>
    </source>
</evidence>
<dbReference type="PANTHER" id="PTHR33988">
    <property type="entry name" value="ENDORIBONUCLEASE MAZF-RELATED"/>
    <property type="match status" value="1"/>
</dbReference>
<evidence type="ECO:0000256" key="1">
    <source>
        <dbReference type="ARBA" id="ARBA00007521"/>
    </source>
</evidence>
<protein>
    <submittedName>
        <fullName evidence="3">Type II toxin-antitoxin system PemK/MazF family toxin</fullName>
    </submittedName>
</protein>
<comment type="caution">
    <text evidence="3">The sequence shown here is derived from an EMBL/GenBank/DDBJ whole genome shotgun (WGS) entry which is preliminary data.</text>
</comment>
<dbReference type="AlphaFoldDB" id="A0A414ASX6"/>
<dbReference type="PANTHER" id="PTHR33988:SF2">
    <property type="entry name" value="ENDORIBONUCLEASE MAZF"/>
    <property type="match status" value="1"/>
</dbReference>
<accession>A0A414ASX6</accession>
<evidence type="ECO:0000313" key="4">
    <source>
        <dbReference type="Proteomes" id="UP000283975"/>
    </source>
</evidence>
<name>A0A414ASX6_9FIRM</name>
<dbReference type="EMBL" id="QSHZ01000020">
    <property type="protein sequence ID" value="RHC54662.1"/>
    <property type="molecule type" value="Genomic_DNA"/>
</dbReference>
<dbReference type="Proteomes" id="UP000283975">
    <property type="component" value="Unassembled WGS sequence"/>
</dbReference>
<keyword evidence="2" id="KW-1277">Toxin-antitoxin system</keyword>
<dbReference type="GO" id="GO:0016075">
    <property type="term" value="P:rRNA catabolic process"/>
    <property type="evidence" value="ECO:0007669"/>
    <property type="project" value="TreeGrafter"/>
</dbReference>
<evidence type="ECO:0000256" key="2">
    <source>
        <dbReference type="ARBA" id="ARBA00022649"/>
    </source>
</evidence>
<comment type="similarity">
    <text evidence="1">Belongs to the PemK/MazF family.</text>
</comment>